<gene>
    <name evidence="11" type="primary">Slc38a6_2</name>
    <name evidence="11" type="ORF">GTO96_0011991</name>
</gene>
<evidence type="ECO:0000256" key="1">
    <source>
        <dbReference type="ARBA" id="ARBA00004123"/>
    </source>
</evidence>
<evidence type="ECO:0000313" key="11">
    <source>
        <dbReference type="EMBL" id="KAG2457400.1"/>
    </source>
</evidence>
<keyword evidence="6" id="KW-0539">Nucleus</keyword>
<dbReference type="InterPro" id="IPR004575">
    <property type="entry name" value="MAT1/Tfb3"/>
</dbReference>
<dbReference type="Gene3D" id="3.30.40.10">
    <property type="entry name" value="Zinc/RING finger domain, C3HC4 (zinc finger)"/>
    <property type="match status" value="1"/>
</dbReference>
<dbReference type="InterPro" id="IPR013057">
    <property type="entry name" value="AA_transpt_TM"/>
</dbReference>
<feature type="transmembrane region" description="Helical" evidence="8">
    <location>
        <begin position="469"/>
        <end position="491"/>
    </location>
</feature>
<evidence type="ECO:0000256" key="2">
    <source>
        <dbReference type="ARBA" id="ARBA00004370"/>
    </source>
</evidence>
<keyword evidence="7" id="KW-0175">Coiled coil</keyword>
<evidence type="ECO:0000256" key="8">
    <source>
        <dbReference type="SAM" id="Phobius"/>
    </source>
</evidence>
<dbReference type="Proteomes" id="UP000886611">
    <property type="component" value="Unassembled WGS sequence"/>
</dbReference>
<organism evidence="11 12">
    <name type="scientific">Polypterus senegalus</name>
    <name type="common">Senegal bichir</name>
    <dbReference type="NCBI Taxonomy" id="55291"/>
    <lineage>
        <taxon>Eukaryota</taxon>
        <taxon>Metazoa</taxon>
        <taxon>Chordata</taxon>
        <taxon>Craniata</taxon>
        <taxon>Vertebrata</taxon>
        <taxon>Euteleostomi</taxon>
        <taxon>Actinopterygii</taxon>
        <taxon>Polypteriformes</taxon>
        <taxon>Polypteridae</taxon>
        <taxon>Polypterus</taxon>
    </lineage>
</organism>
<dbReference type="PANTHER" id="PTHR12683:SF13">
    <property type="entry name" value="CDK-ACTIVATING KINASE ASSEMBLY FACTOR MAT1"/>
    <property type="match status" value="1"/>
</dbReference>
<keyword evidence="5 8" id="KW-0472">Membrane</keyword>
<feature type="domain" description="MAT1 centre" evidence="10">
    <location>
        <begin position="55"/>
        <end position="192"/>
    </location>
</feature>
<name>A0A8X7WWM3_POLSE</name>
<protein>
    <submittedName>
        <fullName evidence="11">S38A6 protein</fullName>
    </submittedName>
</protein>
<feature type="domain" description="Amino acid transporter transmembrane" evidence="9">
    <location>
        <begin position="321"/>
        <end position="507"/>
    </location>
</feature>
<dbReference type="GO" id="GO:0061575">
    <property type="term" value="F:cyclin-dependent protein serine/threonine kinase activator activity"/>
    <property type="evidence" value="ECO:0007669"/>
    <property type="project" value="InterPro"/>
</dbReference>
<evidence type="ECO:0000313" key="12">
    <source>
        <dbReference type="Proteomes" id="UP000886611"/>
    </source>
</evidence>
<feature type="transmembrane region" description="Helical" evidence="8">
    <location>
        <begin position="442"/>
        <end position="463"/>
    </location>
</feature>
<keyword evidence="3 8" id="KW-0812">Transmembrane</keyword>
<dbReference type="Pfam" id="PF06391">
    <property type="entry name" value="MAT1"/>
    <property type="match status" value="1"/>
</dbReference>
<dbReference type="AlphaFoldDB" id="A0A8X7WWM3"/>
<evidence type="ECO:0000256" key="6">
    <source>
        <dbReference type="ARBA" id="ARBA00023242"/>
    </source>
</evidence>
<dbReference type="InterPro" id="IPR013083">
    <property type="entry name" value="Znf_RING/FYVE/PHD"/>
</dbReference>
<dbReference type="NCBIfam" id="TIGR00570">
    <property type="entry name" value="cdk7"/>
    <property type="match status" value="1"/>
</dbReference>
<accession>A0A8X7WWM3</accession>
<dbReference type="Pfam" id="PF01490">
    <property type="entry name" value="Aa_trans"/>
    <property type="match status" value="1"/>
</dbReference>
<dbReference type="PANTHER" id="PTHR12683">
    <property type="entry name" value="CDK-ACTIVATING KINASE ASSEMBLY FACTOR MAT1"/>
    <property type="match status" value="1"/>
</dbReference>
<dbReference type="EMBL" id="JAATIS010008546">
    <property type="protein sequence ID" value="KAG2457400.1"/>
    <property type="molecule type" value="Genomic_DNA"/>
</dbReference>
<evidence type="ECO:0000256" key="4">
    <source>
        <dbReference type="ARBA" id="ARBA00022989"/>
    </source>
</evidence>
<feature type="transmembrane region" description="Helical" evidence="8">
    <location>
        <begin position="326"/>
        <end position="346"/>
    </location>
</feature>
<keyword evidence="4 8" id="KW-1133">Transmembrane helix</keyword>
<comment type="caution">
    <text evidence="11">The sequence shown here is derived from an EMBL/GenBank/DDBJ whole genome shotgun (WGS) entry which is preliminary data.</text>
</comment>
<dbReference type="GO" id="GO:0006289">
    <property type="term" value="P:nucleotide-excision repair"/>
    <property type="evidence" value="ECO:0007669"/>
    <property type="project" value="InterPro"/>
</dbReference>
<reference evidence="11 12" key="1">
    <citation type="journal article" date="2021" name="Cell">
        <title>Tracing the genetic footprints of vertebrate landing in non-teleost ray-finned fishes.</title>
        <authorList>
            <person name="Bi X."/>
            <person name="Wang K."/>
            <person name="Yang L."/>
            <person name="Pan H."/>
            <person name="Jiang H."/>
            <person name="Wei Q."/>
            <person name="Fang M."/>
            <person name="Yu H."/>
            <person name="Zhu C."/>
            <person name="Cai Y."/>
            <person name="He Y."/>
            <person name="Gan X."/>
            <person name="Zeng H."/>
            <person name="Yu D."/>
            <person name="Zhu Y."/>
            <person name="Jiang H."/>
            <person name="Qiu Q."/>
            <person name="Yang H."/>
            <person name="Zhang Y.E."/>
            <person name="Wang W."/>
            <person name="Zhu M."/>
            <person name="He S."/>
            <person name="Zhang G."/>
        </authorList>
    </citation>
    <scope>NUCLEOTIDE SEQUENCE [LARGE SCALE GENOMIC DNA]</scope>
    <source>
        <strain evidence="11">Bchr_013</strain>
    </source>
</reference>
<dbReference type="GO" id="GO:0005675">
    <property type="term" value="C:transcription factor TFIIH holo complex"/>
    <property type="evidence" value="ECO:0007669"/>
    <property type="project" value="InterPro"/>
</dbReference>
<comment type="subcellular location">
    <subcellularLocation>
        <location evidence="2">Membrane</location>
    </subcellularLocation>
    <subcellularLocation>
        <location evidence="1">Nucleus</location>
    </subcellularLocation>
</comment>
<feature type="non-terminal residue" evidence="11">
    <location>
        <position position="1"/>
    </location>
</feature>
<feature type="coiled-coil region" evidence="7">
    <location>
        <begin position="94"/>
        <end position="192"/>
    </location>
</feature>
<evidence type="ECO:0000256" key="5">
    <source>
        <dbReference type="ARBA" id="ARBA00023136"/>
    </source>
</evidence>
<evidence type="ECO:0000256" key="7">
    <source>
        <dbReference type="SAM" id="Coils"/>
    </source>
</evidence>
<feature type="non-terminal residue" evidence="11">
    <location>
        <position position="580"/>
    </location>
</feature>
<feature type="transmembrane region" description="Helical" evidence="8">
    <location>
        <begin position="358"/>
        <end position="382"/>
    </location>
</feature>
<dbReference type="GO" id="GO:0016020">
    <property type="term" value="C:membrane"/>
    <property type="evidence" value="ECO:0007669"/>
    <property type="project" value="UniProtKB-SubCell"/>
</dbReference>
<evidence type="ECO:0000259" key="9">
    <source>
        <dbReference type="Pfam" id="PF01490"/>
    </source>
</evidence>
<dbReference type="InterPro" id="IPR015877">
    <property type="entry name" value="MAT1_centre"/>
</dbReference>
<proteinExistence type="predicted"/>
<dbReference type="GO" id="GO:0006357">
    <property type="term" value="P:regulation of transcription by RNA polymerase II"/>
    <property type="evidence" value="ECO:0007669"/>
    <property type="project" value="TreeGrafter"/>
</dbReference>
<evidence type="ECO:0000256" key="3">
    <source>
        <dbReference type="ARBA" id="ARBA00022692"/>
    </source>
</evidence>
<feature type="transmembrane region" description="Helical" evidence="8">
    <location>
        <begin position="402"/>
        <end position="422"/>
    </location>
</feature>
<evidence type="ECO:0000259" key="10">
    <source>
        <dbReference type="Pfam" id="PF06391"/>
    </source>
</evidence>
<sequence>MNRPPKCRLEPSQANAEKAHLRPACSKNLPGRCENCVEMLFVRGSGNCQECDTPLRKSNFRIQLFEDPTIDKEVEIRKKILKIYNKREHDFSSLNEYNNYLEQIEEIVFNLTNNFDVEKTKQLMEQYQKENKDLIQRNKIKLTREQEELEEILAIERKEAEERRLLLLKEEQRQLMAKKKSKQTLLDELNQKISLQPVAKVEEVLYVYQPLHIESYGPPVPDLENLGRLGAEDGDTSPSIRLHCSVLTSSPLHPAPFVILVFVTPRLIPCTYHGDENMKMRKEGITSYEDLGLHAFGKLGKIVIKKWAIPCPLPQNGSMSNDQSAFAIPTMAFSFLCHTSVLPIYCELRRPSKSRMQNVVNTGITLSFIIYLLSALFGYLTFFDKVDSELLQGYKKYLPQDVVIMTVRISILLAVLLTVPLIHFPARKAVMMLLFHSRPFSWITHILVTVALVTTVVLLAAYVPNIRNVFGVIGATTSTCLLFVYPGLFYIKISRENFTSLQKLSCKAGTAKHRRRWMSITDGKRDGLLPGEEAKMEQMLNWPMGQKEALKTSRYQIMEGPSNARVGLDEEPIIWKDRGE</sequence>
<keyword evidence="12" id="KW-1185">Reference proteome</keyword>